<dbReference type="NCBIfam" id="TIGR01297">
    <property type="entry name" value="CDF"/>
    <property type="match status" value="1"/>
</dbReference>
<dbReference type="InterPro" id="IPR027470">
    <property type="entry name" value="Cation_efflux_CTD"/>
</dbReference>
<dbReference type="SUPFAM" id="SSF161111">
    <property type="entry name" value="Cation efflux protein transmembrane domain-like"/>
    <property type="match status" value="1"/>
</dbReference>
<dbReference type="InterPro" id="IPR036837">
    <property type="entry name" value="Cation_efflux_CTD_sf"/>
</dbReference>
<evidence type="ECO:0000256" key="3">
    <source>
        <dbReference type="ARBA" id="ARBA00022448"/>
    </source>
</evidence>
<reference evidence="11" key="1">
    <citation type="submission" date="2021-01" db="EMBL/GenBank/DDBJ databases">
        <title>Novel species in genus Nocardioides.</title>
        <authorList>
            <person name="Zhang G."/>
        </authorList>
    </citation>
    <scope>NUCLEOTIDE SEQUENCE</scope>
    <source>
        <strain evidence="11">Zg-536</strain>
    </source>
</reference>
<feature type="domain" description="Cation efflux protein transmembrane" evidence="9">
    <location>
        <begin position="26"/>
        <end position="217"/>
    </location>
</feature>
<feature type="transmembrane region" description="Helical" evidence="8">
    <location>
        <begin position="59"/>
        <end position="76"/>
    </location>
</feature>
<evidence type="ECO:0000256" key="5">
    <source>
        <dbReference type="ARBA" id="ARBA00022989"/>
    </source>
</evidence>
<dbReference type="Gene3D" id="1.20.1510.10">
    <property type="entry name" value="Cation efflux protein transmembrane domain"/>
    <property type="match status" value="1"/>
</dbReference>
<keyword evidence="12" id="KW-1185">Reference proteome</keyword>
<gene>
    <name evidence="11" type="ORF">JK386_04385</name>
</gene>
<proteinExistence type="inferred from homology"/>
<comment type="subcellular location">
    <subcellularLocation>
        <location evidence="1">Membrane</location>
        <topology evidence="1">Multi-pass membrane protein</topology>
    </subcellularLocation>
</comment>
<dbReference type="EMBL" id="JAERTX010000003">
    <property type="protein sequence ID" value="MBM9459129.1"/>
    <property type="molecule type" value="Genomic_DNA"/>
</dbReference>
<dbReference type="Proteomes" id="UP000663791">
    <property type="component" value="Unassembled WGS sequence"/>
</dbReference>
<feature type="transmembrane region" description="Helical" evidence="8">
    <location>
        <begin position="160"/>
        <end position="183"/>
    </location>
</feature>
<evidence type="ECO:0000259" key="9">
    <source>
        <dbReference type="Pfam" id="PF01545"/>
    </source>
</evidence>
<dbReference type="Pfam" id="PF01545">
    <property type="entry name" value="Cation_efflux"/>
    <property type="match status" value="1"/>
</dbReference>
<comment type="similarity">
    <text evidence="2">Belongs to the cation diffusion facilitator (CDF) transporter (TC 2.A.4) family. SLC30A subfamily.</text>
</comment>
<evidence type="ECO:0000256" key="1">
    <source>
        <dbReference type="ARBA" id="ARBA00004141"/>
    </source>
</evidence>
<feature type="transmembrane region" description="Helical" evidence="8">
    <location>
        <begin position="26"/>
        <end position="53"/>
    </location>
</feature>
<dbReference type="GO" id="GO:0005385">
    <property type="term" value="F:zinc ion transmembrane transporter activity"/>
    <property type="evidence" value="ECO:0007669"/>
    <property type="project" value="TreeGrafter"/>
</dbReference>
<name>A0A939BRZ9_9ACTN</name>
<dbReference type="Pfam" id="PF16916">
    <property type="entry name" value="ZT_dimer"/>
    <property type="match status" value="1"/>
</dbReference>
<keyword evidence="3" id="KW-0813">Transport</keyword>
<comment type="caution">
    <text evidence="11">The sequence shown here is derived from an EMBL/GenBank/DDBJ whole genome shotgun (WGS) entry which is preliminary data.</text>
</comment>
<keyword evidence="7 8" id="KW-0472">Membrane</keyword>
<keyword evidence="5 8" id="KW-1133">Transmembrane helix</keyword>
<sequence>MGAGHGHGHGHTPGHASSDGGNRTRLLIALGLASVLVLAQAVGSVVTGSLALLTDTAHALADASGLVVAVLAATLMTRPPTSRRTWGLTRVEVIAALGQSALLVAVGAYTAVEGVRRLIAPPEVASTELLVFGVVGLLLNLAAVAVLASRRTANLNLRAAFLEVLNDALGSLGVVVAAVVIATTGFQRADAIAALLIAALIVPRAFLLGRDTLRVLLEFAPAGVDVAEVERHISALDHVRDVHDLHASTIGSGLPVLSGHVVVDEECFTGGGAMPLLDQIRECVSSHFPVPFEHVTIQLEALGPGRPECPLAHCARPPETAHR</sequence>
<evidence type="ECO:0000256" key="4">
    <source>
        <dbReference type="ARBA" id="ARBA00022692"/>
    </source>
</evidence>
<organism evidence="11 12">
    <name type="scientific">Nocardioides faecalis</name>
    <dbReference type="NCBI Taxonomy" id="2803858"/>
    <lineage>
        <taxon>Bacteria</taxon>
        <taxon>Bacillati</taxon>
        <taxon>Actinomycetota</taxon>
        <taxon>Actinomycetes</taxon>
        <taxon>Propionibacteriales</taxon>
        <taxon>Nocardioidaceae</taxon>
        <taxon>Nocardioides</taxon>
    </lineage>
</organism>
<dbReference type="InterPro" id="IPR058533">
    <property type="entry name" value="Cation_efflux_TM"/>
</dbReference>
<evidence type="ECO:0000256" key="6">
    <source>
        <dbReference type="ARBA" id="ARBA00023065"/>
    </source>
</evidence>
<feature type="transmembrane region" description="Helical" evidence="8">
    <location>
        <begin position="189"/>
        <end position="207"/>
    </location>
</feature>
<evidence type="ECO:0000256" key="7">
    <source>
        <dbReference type="ARBA" id="ARBA00023136"/>
    </source>
</evidence>
<dbReference type="PANTHER" id="PTHR11562:SF17">
    <property type="entry name" value="RE54080P-RELATED"/>
    <property type="match status" value="1"/>
</dbReference>
<evidence type="ECO:0000256" key="8">
    <source>
        <dbReference type="SAM" id="Phobius"/>
    </source>
</evidence>
<keyword evidence="4 8" id="KW-0812">Transmembrane</keyword>
<evidence type="ECO:0000313" key="12">
    <source>
        <dbReference type="Proteomes" id="UP000663791"/>
    </source>
</evidence>
<dbReference type="PANTHER" id="PTHR11562">
    <property type="entry name" value="CATION EFFLUX PROTEIN/ ZINC TRANSPORTER"/>
    <property type="match status" value="1"/>
</dbReference>
<feature type="domain" description="Cation efflux protein cytoplasmic" evidence="10">
    <location>
        <begin position="222"/>
        <end position="300"/>
    </location>
</feature>
<feature type="transmembrane region" description="Helical" evidence="8">
    <location>
        <begin position="88"/>
        <end position="109"/>
    </location>
</feature>
<evidence type="ECO:0000256" key="2">
    <source>
        <dbReference type="ARBA" id="ARBA00008873"/>
    </source>
</evidence>
<dbReference type="GO" id="GO:0005886">
    <property type="term" value="C:plasma membrane"/>
    <property type="evidence" value="ECO:0007669"/>
    <property type="project" value="TreeGrafter"/>
</dbReference>
<keyword evidence="6" id="KW-0406">Ion transport</keyword>
<dbReference type="InterPro" id="IPR050681">
    <property type="entry name" value="CDF/SLC30A"/>
</dbReference>
<accession>A0A939BRZ9</accession>
<protein>
    <submittedName>
        <fullName evidence="11">Cation transporter</fullName>
    </submittedName>
</protein>
<dbReference type="AlphaFoldDB" id="A0A939BRZ9"/>
<feature type="transmembrane region" description="Helical" evidence="8">
    <location>
        <begin position="129"/>
        <end position="148"/>
    </location>
</feature>
<dbReference type="InterPro" id="IPR002524">
    <property type="entry name" value="Cation_efflux"/>
</dbReference>
<dbReference type="InterPro" id="IPR027469">
    <property type="entry name" value="Cation_efflux_TMD_sf"/>
</dbReference>
<evidence type="ECO:0000313" key="11">
    <source>
        <dbReference type="EMBL" id="MBM9459129.1"/>
    </source>
</evidence>
<evidence type="ECO:0000259" key="10">
    <source>
        <dbReference type="Pfam" id="PF16916"/>
    </source>
</evidence>
<dbReference type="RefSeq" id="WP_205290417.1">
    <property type="nucleotide sequence ID" value="NZ_CP074406.1"/>
</dbReference>
<dbReference type="SUPFAM" id="SSF160240">
    <property type="entry name" value="Cation efflux protein cytoplasmic domain-like"/>
    <property type="match status" value="1"/>
</dbReference>